<reference evidence="2" key="2">
    <citation type="submission" date="2025-09" db="UniProtKB">
        <authorList>
            <consortium name="Ensembl"/>
        </authorList>
    </citation>
    <scope>IDENTIFICATION</scope>
</reference>
<evidence type="ECO:0000313" key="2">
    <source>
        <dbReference type="Ensembl" id="ENSRROP00000039763.1"/>
    </source>
</evidence>
<dbReference type="Proteomes" id="UP000233200">
    <property type="component" value="Unplaced"/>
</dbReference>
<sequence length="285" mass="30884">MLGQRCCVCVTKHLIAHQKFPPLCVCEVFDQVRSLVPRACAHADRSGGALSLCLTPLNHRGLPLVRLAAQPLSVSGVHPGLSFVLCPMVAQAVRLDRYRSDYGDRYRSDYGGTGSGVRQVPVRLWWHRRCGGLDRYWSDYSGGVGLDRYRSDYGGTGGGVRQVPVRCTGSPHPCCGFGSKDRTHPHHKRSTGRGVGVGAALRVSRPWPPSHSSPGRKGRVPGAAPFWKSQDRNDRSGDCRKLPPLGSEHAQAAGAPLRGLREPDSLPCAAHLALLCAEPSTRDFV</sequence>
<organism evidence="2 3">
    <name type="scientific">Rhinopithecus roxellana</name>
    <name type="common">Golden snub-nosed monkey</name>
    <name type="synonym">Pygathrix roxellana</name>
    <dbReference type="NCBI Taxonomy" id="61622"/>
    <lineage>
        <taxon>Eukaryota</taxon>
        <taxon>Metazoa</taxon>
        <taxon>Chordata</taxon>
        <taxon>Craniata</taxon>
        <taxon>Vertebrata</taxon>
        <taxon>Euteleostomi</taxon>
        <taxon>Mammalia</taxon>
        <taxon>Eutheria</taxon>
        <taxon>Euarchontoglires</taxon>
        <taxon>Primates</taxon>
        <taxon>Haplorrhini</taxon>
        <taxon>Catarrhini</taxon>
        <taxon>Cercopithecidae</taxon>
        <taxon>Colobinae</taxon>
        <taxon>Rhinopithecus</taxon>
    </lineage>
</organism>
<protein>
    <submittedName>
        <fullName evidence="2">Uncharacterized protein</fullName>
    </submittedName>
</protein>
<accession>A0A2K6RFF4</accession>
<feature type="compositionally biased region" description="Basic and acidic residues" evidence="1">
    <location>
        <begin position="229"/>
        <end position="241"/>
    </location>
</feature>
<name>A0A2K6RFF4_RHIRO</name>
<dbReference type="AlphaFoldDB" id="A0A2K6RFF4"/>
<evidence type="ECO:0000256" key="1">
    <source>
        <dbReference type="SAM" id="MobiDB-lite"/>
    </source>
</evidence>
<dbReference type="GeneTree" id="ENSGT00860000136037"/>
<dbReference type="OMA" id="NDRSGDC"/>
<keyword evidence="3" id="KW-1185">Reference proteome</keyword>
<dbReference type="Ensembl" id="ENSRROT00000064250.1">
    <property type="protein sequence ID" value="ENSRROP00000039763.1"/>
    <property type="gene ID" value="ENSRROG00000043190.1"/>
</dbReference>
<proteinExistence type="predicted"/>
<evidence type="ECO:0000313" key="3">
    <source>
        <dbReference type="Proteomes" id="UP000233200"/>
    </source>
</evidence>
<reference evidence="2" key="1">
    <citation type="submission" date="2025-08" db="UniProtKB">
        <authorList>
            <consortium name="Ensembl"/>
        </authorList>
    </citation>
    <scope>IDENTIFICATION</scope>
</reference>
<feature type="region of interest" description="Disordered" evidence="1">
    <location>
        <begin position="179"/>
        <end position="251"/>
    </location>
</feature>